<name>A0A9D1UHV2_9BACT</name>
<dbReference type="InterPro" id="IPR023582">
    <property type="entry name" value="Impact"/>
</dbReference>
<dbReference type="GO" id="GO:0005737">
    <property type="term" value="C:cytoplasm"/>
    <property type="evidence" value="ECO:0007669"/>
    <property type="project" value="TreeGrafter"/>
</dbReference>
<dbReference type="InterPro" id="IPR001498">
    <property type="entry name" value="Impact_N"/>
</dbReference>
<dbReference type="EMBL" id="DXGG01000058">
    <property type="protein sequence ID" value="HIW86955.1"/>
    <property type="molecule type" value="Genomic_DNA"/>
</dbReference>
<protein>
    <submittedName>
        <fullName evidence="3">YigZ family protein</fullName>
    </submittedName>
</protein>
<sequence length="203" mass="23051">MSDTRYLTVAKPSEGLYKEKGSRFLAFAFPVRSREEVKEILLELKKKYYDATHHCYAYILGADGAVFRMNDDGEPSSTAGKPIYGQLLSKNLKNVLIVVVRYFGGTKLGVSGLIKAYRNAASECLDNALIIEKKVRSVFSLSFPYEKMNVVMNMLKQYNVEQRNHCFDLECSVEIVVDNDLLSEFEKSVSVMENVKCTFFCTE</sequence>
<evidence type="ECO:0000313" key="3">
    <source>
        <dbReference type="EMBL" id="HIW86955.1"/>
    </source>
</evidence>
<dbReference type="GO" id="GO:0006446">
    <property type="term" value="P:regulation of translational initiation"/>
    <property type="evidence" value="ECO:0007669"/>
    <property type="project" value="TreeGrafter"/>
</dbReference>
<dbReference type="PANTHER" id="PTHR16301:SF20">
    <property type="entry name" value="IMPACT FAMILY MEMBER YIGZ"/>
    <property type="match status" value="1"/>
</dbReference>
<dbReference type="InterPro" id="IPR036956">
    <property type="entry name" value="Impact_N_sf"/>
</dbReference>
<dbReference type="PANTHER" id="PTHR16301">
    <property type="entry name" value="IMPACT-RELATED"/>
    <property type="match status" value="1"/>
</dbReference>
<comment type="caution">
    <text evidence="3">The sequence shown here is derived from an EMBL/GenBank/DDBJ whole genome shotgun (WGS) entry which is preliminary data.</text>
</comment>
<gene>
    <name evidence="3" type="ORF">IAC47_01585</name>
</gene>
<accession>A0A9D1UHV2</accession>
<evidence type="ECO:0000313" key="4">
    <source>
        <dbReference type="Proteomes" id="UP000824267"/>
    </source>
</evidence>
<feature type="domain" description="Impact N-terminal" evidence="2">
    <location>
        <begin position="20"/>
        <end position="125"/>
    </location>
</feature>
<dbReference type="Gene3D" id="3.30.230.30">
    <property type="entry name" value="Impact, N-terminal domain"/>
    <property type="match status" value="1"/>
</dbReference>
<reference evidence="3" key="2">
    <citation type="submission" date="2021-04" db="EMBL/GenBank/DDBJ databases">
        <authorList>
            <person name="Gilroy R."/>
        </authorList>
    </citation>
    <scope>NUCLEOTIDE SEQUENCE</scope>
    <source>
        <strain evidence="3">Gambia16-930</strain>
    </source>
</reference>
<dbReference type="Proteomes" id="UP000824267">
    <property type="component" value="Unassembled WGS sequence"/>
</dbReference>
<dbReference type="InterPro" id="IPR020568">
    <property type="entry name" value="Ribosomal_Su5_D2-typ_SF"/>
</dbReference>
<reference evidence="3" key="1">
    <citation type="journal article" date="2021" name="PeerJ">
        <title>Extensive microbial diversity within the chicken gut microbiome revealed by metagenomics and culture.</title>
        <authorList>
            <person name="Gilroy R."/>
            <person name="Ravi A."/>
            <person name="Getino M."/>
            <person name="Pursley I."/>
            <person name="Horton D.L."/>
            <person name="Alikhan N.F."/>
            <person name="Baker D."/>
            <person name="Gharbi K."/>
            <person name="Hall N."/>
            <person name="Watson M."/>
            <person name="Adriaenssens E.M."/>
            <person name="Foster-Nyarko E."/>
            <person name="Jarju S."/>
            <person name="Secka A."/>
            <person name="Antonio M."/>
            <person name="Oren A."/>
            <person name="Chaudhuri R.R."/>
            <person name="La Ragione R."/>
            <person name="Hildebrand F."/>
            <person name="Pallen M.J."/>
        </authorList>
    </citation>
    <scope>NUCLEOTIDE SEQUENCE</scope>
    <source>
        <strain evidence="3">Gambia16-930</strain>
    </source>
</reference>
<evidence type="ECO:0000256" key="1">
    <source>
        <dbReference type="ARBA" id="ARBA00007665"/>
    </source>
</evidence>
<comment type="similarity">
    <text evidence="1">Belongs to the IMPACT family.</text>
</comment>
<evidence type="ECO:0000259" key="2">
    <source>
        <dbReference type="Pfam" id="PF01205"/>
    </source>
</evidence>
<dbReference type="SUPFAM" id="SSF54211">
    <property type="entry name" value="Ribosomal protein S5 domain 2-like"/>
    <property type="match status" value="1"/>
</dbReference>
<dbReference type="Pfam" id="PF01205">
    <property type="entry name" value="Impact_N"/>
    <property type="match status" value="1"/>
</dbReference>
<proteinExistence type="inferred from homology"/>
<organism evidence="3 4">
    <name type="scientific">Candidatus Onthomorpha intestinigallinarum</name>
    <dbReference type="NCBI Taxonomy" id="2840880"/>
    <lineage>
        <taxon>Bacteria</taxon>
        <taxon>Pseudomonadati</taxon>
        <taxon>Bacteroidota</taxon>
        <taxon>Bacteroidia</taxon>
        <taxon>Bacteroidales</taxon>
        <taxon>Candidatus Onthomorpha</taxon>
    </lineage>
</organism>
<dbReference type="AlphaFoldDB" id="A0A9D1UHV2"/>